<keyword evidence="7" id="KW-0963">Cytoplasm</keyword>
<evidence type="ECO:0000259" key="9">
    <source>
        <dbReference type="Pfam" id="PF00288"/>
    </source>
</evidence>
<dbReference type="GO" id="GO:0005524">
    <property type="term" value="F:ATP binding"/>
    <property type="evidence" value="ECO:0007669"/>
    <property type="project" value="UniProtKB-UniRule"/>
</dbReference>
<dbReference type="GO" id="GO:0005737">
    <property type="term" value="C:cytoplasm"/>
    <property type="evidence" value="ECO:0007669"/>
    <property type="project" value="UniProtKB-SubCell"/>
</dbReference>
<evidence type="ECO:0000256" key="8">
    <source>
        <dbReference type="NCBIfam" id="TIGR00191"/>
    </source>
</evidence>
<dbReference type="InterPro" id="IPR013750">
    <property type="entry name" value="GHMP_kinase_C_dom"/>
</dbReference>
<evidence type="ECO:0000256" key="6">
    <source>
        <dbReference type="ARBA" id="ARBA00022840"/>
    </source>
</evidence>
<dbReference type="InterPro" id="IPR006204">
    <property type="entry name" value="GHMP_kinase_N_dom"/>
</dbReference>
<evidence type="ECO:0000256" key="2">
    <source>
        <dbReference type="ARBA" id="ARBA00022679"/>
    </source>
</evidence>
<evidence type="ECO:0000256" key="3">
    <source>
        <dbReference type="ARBA" id="ARBA00022697"/>
    </source>
</evidence>
<evidence type="ECO:0000256" key="5">
    <source>
        <dbReference type="ARBA" id="ARBA00022777"/>
    </source>
</evidence>
<dbReference type="Proteomes" id="UP000076923">
    <property type="component" value="Unassembled WGS sequence"/>
</dbReference>
<comment type="pathway">
    <text evidence="7">Amino-acid biosynthesis; L-threonine biosynthesis; L-threonine from L-aspartate: step 4/5.</text>
</comment>
<dbReference type="EMBL" id="LVWE01000029">
    <property type="protein sequence ID" value="OAD45408.1"/>
    <property type="molecule type" value="Genomic_DNA"/>
</dbReference>
<evidence type="ECO:0000313" key="11">
    <source>
        <dbReference type="EMBL" id="OAD45408.1"/>
    </source>
</evidence>
<dbReference type="Gene3D" id="3.30.70.890">
    <property type="entry name" value="GHMP kinase, C-terminal domain"/>
    <property type="match status" value="1"/>
</dbReference>
<comment type="similarity">
    <text evidence="7">Belongs to the GHMP kinase family. Homoserine kinase subfamily.</text>
</comment>
<dbReference type="InterPro" id="IPR014721">
    <property type="entry name" value="Ribsml_uS5_D2-typ_fold_subgr"/>
</dbReference>
<dbReference type="OrthoDB" id="9769912at2"/>
<comment type="function">
    <text evidence="7">Catalyzes the ATP-dependent phosphorylation of L-homoserine to L-homoserine phosphate.</text>
</comment>
<dbReference type="InterPro" id="IPR000870">
    <property type="entry name" value="Homoserine_kinase"/>
</dbReference>
<dbReference type="AlphaFoldDB" id="A0A176TBX0"/>
<dbReference type="PIRSF" id="PIRSF000676">
    <property type="entry name" value="Homoser_kin"/>
    <property type="match status" value="1"/>
</dbReference>
<dbReference type="PANTHER" id="PTHR20861">
    <property type="entry name" value="HOMOSERINE/4-DIPHOSPHOCYTIDYL-2-C-METHYL-D-ERYTHRITOL KINASE"/>
    <property type="match status" value="1"/>
</dbReference>
<evidence type="ECO:0000259" key="10">
    <source>
        <dbReference type="Pfam" id="PF08544"/>
    </source>
</evidence>
<keyword evidence="2 7" id="KW-0808">Transferase</keyword>
<evidence type="ECO:0000256" key="7">
    <source>
        <dbReference type="HAMAP-Rule" id="MF_00384"/>
    </source>
</evidence>
<name>A0A176TBX0_9FLAO</name>
<dbReference type="InterPro" id="IPR036554">
    <property type="entry name" value="GHMP_kinase_C_sf"/>
</dbReference>
<sequence>MDYLKIFAPATVANVSCGFDSLGFAVDAIGDEMTFTKTTEKGVKITNITGANLTYNVDENAASAVVKKILNEANADFGIELTIHKGFSPGSGLGSSAASAAGAAFGANQLLGNIYSDLELTKFAMFGEEVACGTPIADNVSAAIYGGFVLVRSYSPLEIIKLPVPSELRVVAIHPQVEVKTKDAREVLPTEIALKDAVTQWANVGGLISGLYSDNYKLISNSLVDIIVEPHRKKLIPFFDDVKNAATKAGALGAGISGSGPTIFALCKGDKIAKDVYKSIEESYKNTGIDFEMFISKVNHEGIKILE</sequence>
<keyword evidence="3 7" id="KW-0791">Threonine biosynthesis</keyword>
<dbReference type="EC" id="2.7.1.39" evidence="7 8"/>
<feature type="domain" description="GHMP kinase C-terminal" evidence="10">
    <location>
        <begin position="217"/>
        <end position="285"/>
    </location>
</feature>
<keyword evidence="1 7" id="KW-0028">Amino-acid biosynthesis</keyword>
<keyword evidence="12" id="KW-1185">Reference proteome</keyword>
<comment type="subcellular location">
    <subcellularLocation>
        <location evidence="7">Cytoplasm</location>
    </subcellularLocation>
</comment>
<dbReference type="PRINTS" id="PR00958">
    <property type="entry name" value="HOMSERKINASE"/>
</dbReference>
<dbReference type="HAMAP" id="MF_00384">
    <property type="entry name" value="Homoser_kinase"/>
    <property type="match status" value="1"/>
</dbReference>
<dbReference type="UniPathway" id="UPA00050">
    <property type="reaction ID" value="UER00064"/>
</dbReference>
<evidence type="ECO:0000313" key="12">
    <source>
        <dbReference type="Proteomes" id="UP000076923"/>
    </source>
</evidence>
<keyword evidence="5 7" id="KW-0418">Kinase</keyword>
<dbReference type="InterPro" id="IPR020568">
    <property type="entry name" value="Ribosomal_Su5_D2-typ_SF"/>
</dbReference>
<dbReference type="GO" id="GO:0009088">
    <property type="term" value="P:threonine biosynthetic process"/>
    <property type="evidence" value="ECO:0007669"/>
    <property type="project" value="UniProtKB-UniRule"/>
</dbReference>
<gene>
    <name evidence="7" type="primary">thrB</name>
    <name evidence="11" type="ORF">LPB303_08435</name>
</gene>
<dbReference type="Gene3D" id="3.30.230.10">
    <property type="match status" value="1"/>
</dbReference>
<accession>A0A176TBX0</accession>
<comment type="caution">
    <text evidence="7">Lacks conserved residue(s) required for the propagation of feature annotation.</text>
</comment>
<feature type="domain" description="GHMP kinase N-terminal" evidence="9">
    <location>
        <begin position="62"/>
        <end position="147"/>
    </location>
</feature>
<comment type="caution">
    <text evidence="11">The sequence shown here is derived from an EMBL/GenBank/DDBJ whole genome shotgun (WGS) entry which is preliminary data.</text>
</comment>
<proteinExistence type="inferred from homology"/>
<evidence type="ECO:0000256" key="1">
    <source>
        <dbReference type="ARBA" id="ARBA00022605"/>
    </source>
</evidence>
<dbReference type="SUPFAM" id="SSF54211">
    <property type="entry name" value="Ribosomal protein S5 domain 2-like"/>
    <property type="match status" value="1"/>
</dbReference>
<comment type="catalytic activity">
    <reaction evidence="7">
        <text>L-homoserine + ATP = O-phospho-L-homoserine + ADP + H(+)</text>
        <dbReference type="Rhea" id="RHEA:13985"/>
        <dbReference type="ChEBI" id="CHEBI:15378"/>
        <dbReference type="ChEBI" id="CHEBI:30616"/>
        <dbReference type="ChEBI" id="CHEBI:57476"/>
        <dbReference type="ChEBI" id="CHEBI:57590"/>
        <dbReference type="ChEBI" id="CHEBI:456216"/>
        <dbReference type="EC" id="2.7.1.39"/>
    </reaction>
</comment>
<dbReference type="PANTHER" id="PTHR20861:SF1">
    <property type="entry name" value="HOMOSERINE KINASE"/>
    <property type="match status" value="1"/>
</dbReference>
<dbReference type="Pfam" id="PF08544">
    <property type="entry name" value="GHMP_kinases_C"/>
    <property type="match status" value="1"/>
</dbReference>
<dbReference type="STRING" id="1333662.LPB303_08435"/>
<dbReference type="GO" id="GO:0004413">
    <property type="term" value="F:homoserine kinase activity"/>
    <property type="evidence" value="ECO:0007669"/>
    <property type="project" value="UniProtKB-UniRule"/>
</dbReference>
<dbReference type="SUPFAM" id="SSF55060">
    <property type="entry name" value="GHMP Kinase, C-terminal domain"/>
    <property type="match status" value="1"/>
</dbReference>
<dbReference type="Pfam" id="PF00288">
    <property type="entry name" value="GHMP_kinases_N"/>
    <property type="match status" value="1"/>
</dbReference>
<evidence type="ECO:0000256" key="4">
    <source>
        <dbReference type="ARBA" id="ARBA00022741"/>
    </source>
</evidence>
<reference evidence="11 12" key="1">
    <citation type="submission" date="2016-02" db="EMBL/GenBank/DDBJ databases">
        <title>Draft genome sequence of Polaribacter atrinae KACC17473.</title>
        <authorList>
            <person name="Shin S.-K."/>
            <person name="Yi H."/>
        </authorList>
    </citation>
    <scope>NUCLEOTIDE SEQUENCE [LARGE SCALE GENOMIC DNA]</scope>
    <source>
        <strain evidence="11 12">KACC 17473</strain>
    </source>
</reference>
<dbReference type="NCBIfam" id="NF002288">
    <property type="entry name" value="PRK01212.1-4"/>
    <property type="match status" value="1"/>
</dbReference>
<dbReference type="NCBIfam" id="TIGR00191">
    <property type="entry name" value="thrB"/>
    <property type="match status" value="1"/>
</dbReference>
<protein>
    <recommendedName>
        <fullName evidence="7 8">Homoserine kinase</fullName>
        <shortName evidence="7">HK</shortName>
        <shortName evidence="7">HSK</shortName>
        <ecNumber evidence="7 8">2.7.1.39</ecNumber>
    </recommendedName>
</protein>
<dbReference type="RefSeq" id="WP_068449585.1">
    <property type="nucleotide sequence ID" value="NZ_CANKUV010000005.1"/>
</dbReference>
<organism evidence="11 12">
    <name type="scientific">Polaribacter atrinae</name>
    <dbReference type="NCBI Taxonomy" id="1333662"/>
    <lineage>
        <taxon>Bacteria</taxon>
        <taxon>Pseudomonadati</taxon>
        <taxon>Bacteroidota</taxon>
        <taxon>Flavobacteriia</taxon>
        <taxon>Flavobacteriales</taxon>
        <taxon>Flavobacteriaceae</taxon>
    </lineage>
</organism>
<keyword evidence="4 7" id="KW-0547">Nucleotide-binding</keyword>
<keyword evidence="6 7" id="KW-0067">ATP-binding</keyword>